<name>A0ABS2WCN8_9GAMM</name>
<organism evidence="1 2">
    <name type="scientific">Amphritea pacifica</name>
    <dbReference type="NCBI Taxonomy" id="2811233"/>
    <lineage>
        <taxon>Bacteria</taxon>
        <taxon>Pseudomonadati</taxon>
        <taxon>Pseudomonadota</taxon>
        <taxon>Gammaproteobacteria</taxon>
        <taxon>Oceanospirillales</taxon>
        <taxon>Oceanospirillaceae</taxon>
        <taxon>Amphritea</taxon>
    </lineage>
</organism>
<proteinExistence type="predicted"/>
<comment type="caution">
    <text evidence="1">The sequence shown here is derived from an EMBL/GenBank/DDBJ whole genome shotgun (WGS) entry which is preliminary data.</text>
</comment>
<dbReference type="InterPro" id="IPR046154">
    <property type="entry name" value="DUF6156"/>
</dbReference>
<dbReference type="RefSeq" id="WP_205210450.1">
    <property type="nucleotide sequence ID" value="NZ_JAFFZO010000014.1"/>
</dbReference>
<reference evidence="1 2" key="1">
    <citation type="submission" date="2021-02" db="EMBL/GenBank/DDBJ databases">
        <title>A novel species of genus Amphritea isolated from a fishpond in China.</title>
        <authorList>
            <person name="Lu H."/>
        </authorList>
    </citation>
    <scope>NUCLEOTIDE SEQUENCE [LARGE SCALE GENOMIC DNA]</scope>
    <source>
        <strain evidence="1 2">RP18W</strain>
    </source>
</reference>
<accession>A0ABS2WCN8</accession>
<evidence type="ECO:0000313" key="1">
    <source>
        <dbReference type="EMBL" id="MBN0989454.1"/>
    </source>
</evidence>
<evidence type="ECO:0000313" key="2">
    <source>
        <dbReference type="Proteomes" id="UP000760472"/>
    </source>
</evidence>
<dbReference type="EMBL" id="JAFFZP010000040">
    <property type="protein sequence ID" value="MBN0989454.1"/>
    <property type="molecule type" value="Genomic_DNA"/>
</dbReference>
<keyword evidence="2" id="KW-1185">Reference proteome</keyword>
<dbReference type="Proteomes" id="UP000760472">
    <property type="component" value="Unassembled WGS sequence"/>
</dbReference>
<gene>
    <name evidence="1" type="ORF">JW498_18975</name>
</gene>
<dbReference type="Pfam" id="PF19653">
    <property type="entry name" value="DUF6156"/>
    <property type="match status" value="1"/>
</dbReference>
<protein>
    <submittedName>
        <fullName evidence="1">Uncharacterized protein</fullName>
    </submittedName>
</protein>
<sequence length="91" mass="10611">MADLHKYNRFYLSYSGIRLPLKLVGPLEPSEIENRNTFFASKEDDQGRVTEIAKVVYNEIGLHHHYRYHDDDQSLVEAVITTDGETHTIQY</sequence>